<evidence type="ECO:0000313" key="2">
    <source>
        <dbReference type="Proteomes" id="UP000093053"/>
    </source>
</evidence>
<dbReference type="KEGG" id="led:BBK82_43635"/>
<gene>
    <name evidence="1" type="ORF">BBK82_43635</name>
</gene>
<protein>
    <recommendedName>
        <fullName evidence="3">PE domain-containing protein</fullName>
    </recommendedName>
</protein>
<dbReference type="Proteomes" id="UP000093053">
    <property type="component" value="Chromosome"/>
</dbReference>
<evidence type="ECO:0008006" key="3">
    <source>
        <dbReference type="Google" id="ProtNLM"/>
    </source>
</evidence>
<evidence type="ECO:0000313" key="1">
    <source>
        <dbReference type="EMBL" id="ANZ41813.1"/>
    </source>
</evidence>
<proteinExistence type="predicted"/>
<keyword evidence="2" id="KW-1185">Reference proteome</keyword>
<organism evidence="1 2">
    <name type="scientific">Lentzea guizhouensis</name>
    <dbReference type="NCBI Taxonomy" id="1586287"/>
    <lineage>
        <taxon>Bacteria</taxon>
        <taxon>Bacillati</taxon>
        <taxon>Actinomycetota</taxon>
        <taxon>Actinomycetes</taxon>
        <taxon>Pseudonocardiales</taxon>
        <taxon>Pseudonocardiaceae</taxon>
        <taxon>Lentzea</taxon>
    </lineage>
</organism>
<name>A0A1B2HVT0_9PSEU</name>
<dbReference type="EMBL" id="CP016793">
    <property type="protein sequence ID" value="ANZ41813.1"/>
    <property type="molecule type" value="Genomic_DNA"/>
</dbReference>
<dbReference type="OrthoDB" id="3699236at2"/>
<dbReference type="STRING" id="1586287.BBK82_43635"/>
<dbReference type="AlphaFoldDB" id="A0A1B2HVT0"/>
<reference evidence="1 2" key="1">
    <citation type="submission" date="2016-07" db="EMBL/GenBank/DDBJ databases">
        <title>Complete genome sequence of the Lentzea guizhouensis DHS C013.</title>
        <authorList>
            <person name="Cao C."/>
        </authorList>
    </citation>
    <scope>NUCLEOTIDE SEQUENCE [LARGE SCALE GENOMIC DNA]</scope>
    <source>
        <strain evidence="1 2">DHS C013</strain>
    </source>
</reference>
<sequence>MSESWADPSPFSAELGSLKATGAGVSWAINDCGGQALISAAEELHDELGEILLRAEQLAQELPLGTTPAAQVYKPFIATVASDPAQGAIPVLKKLREEVLDFRGEVEKAMAAYETSDRNNQQIIEQAGGFTA</sequence>
<dbReference type="RefSeq" id="WP_065920148.1">
    <property type="nucleotide sequence ID" value="NZ_CP016793.1"/>
</dbReference>
<accession>A0A1B2HVT0</accession>